<keyword evidence="5" id="KW-0238">DNA-binding</keyword>
<dbReference type="InterPro" id="IPR036388">
    <property type="entry name" value="WH-like_DNA-bd_sf"/>
</dbReference>
<evidence type="ECO:0000313" key="10">
    <source>
        <dbReference type="Proteomes" id="UP000664495"/>
    </source>
</evidence>
<evidence type="ECO:0000256" key="4">
    <source>
        <dbReference type="ARBA" id="ARBA00022840"/>
    </source>
</evidence>
<dbReference type="SUPFAM" id="SSF53062">
    <property type="entry name" value="PTS system fructose IIA component-like"/>
    <property type="match status" value="1"/>
</dbReference>
<dbReference type="InterPro" id="IPR004701">
    <property type="entry name" value="PTS_EIIA_man-typ"/>
</dbReference>
<protein>
    <recommendedName>
        <fullName evidence="1">DNA translocase FtsK</fullName>
    </recommendedName>
</protein>
<dbReference type="Proteomes" id="UP000664495">
    <property type="component" value="Unassembled WGS sequence"/>
</dbReference>
<dbReference type="PROSITE" id="PS00675">
    <property type="entry name" value="SIGMA54_INTERACT_1"/>
    <property type="match status" value="1"/>
</dbReference>
<keyword evidence="4" id="KW-0067">ATP-binding</keyword>
<sequence>MKADTNKERLTAFFYEKKQTFTTKQLTQELEIPRPTVSKLLNELVREGLLEKNDKYPISYQLREPKVEDHCFSDVIGYDGSLLKQIISCKSSVTYPPKGLPLLILGESGVGKSFLAERVFNYAVSTNQIAEDAPFKTLNCADYARNEELLSAALFGYTKGSFTGADTNRTGIFDEANGGYLFLDEVHRLSPVGQEKLFRYLDKGVISSLGSQKEREVDVRLIFATTELSSVLLETFIRRIPLLLNLPRYAERPVEERYRIIYQLFAKECQAIGQNVEISSNLYNLLIMFDGKGNIGTLKNIIRVSLARAVHDQAGEQLRVSTQEVPNAYRIHRTNYRFVPKDILIESSSTHRYEQPLDKLKAFPEKKLEELISLLIKQNTLENNQREVREMILELMKDIEKFEESPHNMIIFHSPIGNILEYLELNYGFKFSKRHVLFFSKMLSQVDHHLIDHLEIENHRKGLRVIKRNYYKIYKMSKVFVEMIRIHLDIESLGDYFLLVAFFYFYYHATANQQLPFLVIISHGVSTASSIASLVNQAYSQYIFEGIDMPYNATKDQVLRKLRKSLKNIDTSKGILVLVDMGSLIEIIDDIQEEVSGEIAIMNNITSQVALEAANLILQKKSIEETLQHLEENVQVISKYVPSKEKNSLVIVACSTGKGSAYKISKVLKKCFVNEGVVYQCSDFRTLTQPEEMKRLKEKYKRILLITTSKNQTSQEGITLQELINDKGEQALRSFYKNQITEGQLQQILDRITKEFTLRNLIEQLTILNPAKLIDDVQEFITAIELEFGKVYTSSEKKILLMHVSIMIERLLLENEQQKCNAPSEKCNSIQGQIVKKKLSVIEGKYNVRVHAKELNLLLNLL</sequence>
<dbReference type="RefSeq" id="WP_207110628.1">
    <property type="nucleotide sequence ID" value="NZ_JAFLVR010000077.1"/>
</dbReference>
<evidence type="ECO:0000259" key="8">
    <source>
        <dbReference type="PROSITE" id="PS51372"/>
    </source>
</evidence>
<dbReference type="InterPro" id="IPR036662">
    <property type="entry name" value="PTS_EIIA_man-typ_sf"/>
</dbReference>
<dbReference type="InterPro" id="IPR005471">
    <property type="entry name" value="Tscrpt_reg_IclR_N"/>
</dbReference>
<feature type="domain" description="Sigma-54 factor interaction" evidence="6">
    <location>
        <begin position="75"/>
        <end position="307"/>
    </location>
</feature>
<dbReference type="CDD" id="cd00009">
    <property type="entry name" value="AAA"/>
    <property type="match status" value="1"/>
</dbReference>
<reference evidence="9 10" key="1">
    <citation type="submission" date="2021-03" db="EMBL/GenBank/DDBJ databases">
        <title>Enterococcal diversity collection.</title>
        <authorList>
            <person name="Gilmore M.S."/>
            <person name="Schwartzman J."/>
            <person name="Van Tyne D."/>
            <person name="Martin M."/>
            <person name="Earl A.M."/>
            <person name="Manson A.L."/>
            <person name="Straub T."/>
            <person name="Salamzade R."/>
            <person name="Saavedra J."/>
            <person name="Lebreton F."/>
            <person name="Prichula J."/>
            <person name="Schaufler K."/>
            <person name="Gaca A."/>
            <person name="Sgardioli B."/>
            <person name="Wagenaar J."/>
            <person name="Strong T."/>
        </authorList>
    </citation>
    <scope>NUCLEOTIDE SEQUENCE [LARGE SCALE GENOMIC DNA]</scope>
    <source>
        <strain evidence="9 10">MJM16</strain>
    </source>
</reference>
<dbReference type="InterPro" id="IPR036390">
    <property type="entry name" value="WH_DNA-bd_sf"/>
</dbReference>
<accession>A0ABS3HN72</accession>
<dbReference type="InterPro" id="IPR011608">
    <property type="entry name" value="PRD"/>
</dbReference>
<keyword evidence="3" id="KW-0547">Nucleotide-binding</keyword>
<evidence type="ECO:0000256" key="2">
    <source>
        <dbReference type="ARBA" id="ARBA00022679"/>
    </source>
</evidence>
<dbReference type="EMBL" id="JAFLVR010000077">
    <property type="protein sequence ID" value="MBO0454902.1"/>
    <property type="molecule type" value="Genomic_DNA"/>
</dbReference>
<dbReference type="InterPro" id="IPR025662">
    <property type="entry name" value="Sigma_54_int_dom_ATP-bd_1"/>
</dbReference>
<keyword evidence="2" id="KW-0808">Transferase</keyword>
<evidence type="ECO:0000313" key="9">
    <source>
        <dbReference type="EMBL" id="MBO0454902.1"/>
    </source>
</evidence>
<dbReference type="Pfam" id="PF03610">
    <property type="entry name" value="EIIA-man"/>
    <property type="match status" value="1"/>
</dbReference>
<dbReference type="PANTHER" id="PTHR32071:SF38">
    <property type="entry name" value="PSP OPERON TRANSCRIPTIONAL ACTIVATOR"/>
    <property type="match status" value="1"/>
</dbReference>
<evidence type="ECO:0000259" key="7">
    <source>
        <dbReference type="PROSITE" id="PS51096"/>
    </source>
</evidence>
<dbReference type="SMART" id="SM00382">
    <property type="entry name" value="AAA"/>
    <property type="match status" value="1"/>
</dbReference>
<dbReference type="InterPro" id="IPR003593">
    <property type="entry name" value="AAA+_ATPase"/>
</dbReference>
<comment type="caution">
    <text evidence="9">The sequence shown here is derived from an EMBL/GenBank/DDBJ whole genome shotgun (WGS) entry which is preliminary data.</text>
</comment>
<dbReference type="PANTHER" id="PTHR32071">
    <property type="entry name" value="TRANSCRIPTIONAL REGULATORY PROTEIN"/>
    <property type="match status" value="1"/>
</dbReference>
<dbReference type="Gene3D" id="3.40.50.510">
    <property type="entry name" value="Phosphotransferase system, mannose-type IIA component"/>
    <property type="match status" value="1"/>
</dbReference>
<dbReference type="Gene3D" id="1.10.10.10">
    <property type="entry name" value="Winged helix-like DNA-binding domain superfamily/Winged helix DNA-binding domain"/>
    <property type="match status" value="1"/>
</dbReference>
<evidence type="ECO:0000256" key="3">
    <source>
        <dbReference type="ARBA" id="ARBA00022741"/>
    </source>
</evidence>
<dbReference type="PROSITE" id="PS50045">
    <property type="entry name" value="SIGMA54_INTERACT_4"/>
    <property type="match status" value="1"/>
</dbReference>
<gene>
    <name evidence="9" type="ORF">JZO85_21775</name>
</gene>
<evidence type="ECO:0000256" key="5">
    <source>
        <dbReference type="ARBA" id="ARBA00023125"/>
    </source>
</evidence>
<proteinExistence type="predicted"/>
<dbReference type="SUPFAM" id="SSF46785">
    <property type="entry name" value="Winged helix' DNA-binding domain"/>
    <property type="match status" value="1"/>
</dbReference>
<dbReference type="Pfam" id="PF09339">
    <property type="entry name" value="HTH_IclR"/>
    <property type="match status" value="1"/>
</dbReference>
<evidence type="ECO:0000259" key="6">
    <source>
        <dbReference type="PROSITE" id="PS50045"/>
    </source>
</evidence>
<dbReference type="SUPFAM" id="SSF52540">
    <property type="entry name" value="P-loop containing nucleoside triphosphate hydrolases"/>
    <property type="match status" value="1"/>
</dbReference>
<dbReference type="Gene3D" id="3.40.50.300">
    <property type="entry name" value="P-loop containing nucleotide triphosphate hydrolases"/>
    <property type="match status" value="1"/>
</dbReference>
<dbReference type="InterPro" id="IPR002078">
    <property type="entry name" value="Sigma_54_int"/>
</dbReference>
<dbReference type="Pfam" id="PF00158">
    <property type="entry name" value="Sigma54_activat"/>
    <property type="match status" value="1"/>
</dbReference>
<name>A0ABS3HN72_9ENTE</name>
<dbReference type="InterPro" id="IPR027417">
    <property type="entry name" value="P-loop_NTPase"/>
</dbReference>
<evidence type="ECO:0000256" key="1">
    <source>
        <dbReference type="ARBA" id="ARBA00020887"/>
    </source>
</evidence>
<organism evidence="9 10">
    <name type="scientific">Candidatus Enterococcus murrayae</name>
    <dbReference type="NCBI Taxonomy" id="2815321"/>
    <lineage>
        <taxon>Bacteria</taxon>
        <taxon>Bacillati</taxon>
        <taxon>Bacillota</taxon>
        <taxon>Bacilli</taxon>
        <taxon>Lactobacillales</taxon>
        <taxon>Enterococcaceae</taxon>
        <taxon>Enterococcus</taxon>
    </lineage>
</organism>
<dbReference type="PROSITE" id="PS51372">
    <property type="entry name" value="PRD_2"/>
    <property type="match status" value="1"/>
</dbReference>
<feature type="domain" description="PRD" evidence="8">
    <location>
        <begin position="768"/>
        <end position="862"/>
    </location>
</feature>
<keyword evidence="10" id="KW-1185">Reference proteome</keyword>
<feature type="domain" description="PTS EIIA type-4" evidence="7">
    <location>
        <begin position="515"/>
        <end position="649"/>
    </location>
</feature>
<dbReference type="PROSITE" id="PS51096">
    <property type="entry name" value="PTS_EIIA_TYPE_4"/>
    <property type="match status" value="1"/>
</dbReference>